<keyword evidence="4" id="KW-0479">Metal-binding</keyword>
<dbReference type="OrthoDB" id="43851at2157"/>
<dbReference type="GO" id="GO:0003724">
    <property type="term" value="F:RNA helicase activity"/>
    <property type="evidence" value="ECO:0007669"/>
    <property type="project" value="TreeGrafter"/>
</dbReference>
<dbReference type="GO" id="GO:0004518">
    <property type="term" value="F:nuclease activity"/>
    <property type="evidence" value="ECO:0007669"/>
    <property type="project" value="UniProtKB-KW"/>
</dbReference>
<evidence type="ECO:0000256" key="9">
    <source>
        <dbReference type="ARBA" id="ARBA00023118"/>
    </source>
</evidence>
<dbReference type="NCBIfam" id="TIGR01596">
    <property type="entry name" value="cas3_HD"/>
    <property type="match status" value="1"/>
</dbReference>
<keyword evidence="13" id="KW-1185">Reference proteome</keyword>
<dbReference type="InterPro" id="IPR038257">
    <property type="entry name" value="CRISPR-assoc_Cas3_HD_sf"/>
</dbReference>
<dbReference type="GO" id="GO:0140097">
    <property type="term" value="F:catalytic activity, acting on DNA"/>
    <property type="evidence" value="ECO:0007669"/>
    <property type="project" value="UniProtKB-ARBA"/>
</dbReference>
<keyword evidence="3" id="KW-0540">Nuclease</keyword>
<dbReference type="Gene3D" id="3.40.50.300">
    <property type="entry name" value="P-loop containing nucleotide triphosphate hydrolases"/>
    <property type="match status" value="2"/>
</dbReference>
<dbReference type="GO" id="GO:0005524">
    <property type="term" value="F:ATP binding"/>
    <property type="evidence" value="ECO:0007669"/>
    <property type="project" value="UniProtKB-KW"/>
</dbReference>
<dbReference type="SMART" id="SM00487">
    <property type="entry name" value="DEXDc"/>
    <property type="match status" value="1"/>
</dbReference>
<dbReference type="SMART" id="SM00490">
    <property type="entry name" value="HELICc"/>
    <property type="match status" value="1"/>
</dbReference>
<dbReference type="Pfam" id="PF22590">
    <property type="entry name" value="Cas3-like_C_2"/>
    <property type="match status" value="1"/>
</dbReference>
<dbReference type="EMBL" id="JABXWR010000001">
    <property type="protein sequence ID" value="NVO67739.1"/>
    <property type="molecule type" value="Genomic_DNA"/>
</dbReference>
<dbReference type="GO" id="GO:0003723">
    <property type="term" value="F:RNA binding"/>
    <property type="evidence" value="ECO:0007669"/>
    <property type="project" value="TreeGrafter"/>
</dbReference>
<feature type="domain" description="HD Cas3-type" evidence="11">
    <location>
        <begin position="20"/>
        <end position="224"/>
    </location>
</feature>
<evidence type="ECO:0000256" key="1">
    <source>
        <dbReference type="ARBA" id="ARBA00006847"/>
    </source>
</evidence>
<accession>A0A7K4HR76</accession>
<evidence type="ECO:0000256" key="8">
    <source>
        <dbReference type="ARBA" id="ARBA00022840"/>
    </source>
</evidence>
<dbReference type="InterPro" id="IPR027417">
    <property type="entry name" value="P-loop_NTPase"/>
</dbReference>
<evidence type="ECO:0000313" key="13">
    <source>
        <dbReference type="Proteomes" id="UP000570823"/>
    </source>
</evidence>
<keyword evidence="9" id="KW-0051">Antiviral defense</keyword>
<dbReference type="SUPFAM" id="SSF52540">
    <property type="entry name" value="P-loop containing nucleoside triphosphate hydrolases"/>
    <property type="match status" value="1"/>
</dbReference>
<comment type="similarity">
    <text evidence="1">In the N-terminal section; belongs to the CRISPR-associated nuclease Cas3-HD family.</text>
</comment>
<dbReference type="GO" id="GO:0046872">
    <property type="term" value="F:metal ion binding"/>
    <property type="evidence" value="ECO:0007669"/>
    <property type="project" value="UniProtKB-KW"/>
</dbReference>
<dbReference type="PROSITE" id="PS51643">
    <property type="entry name" value="HD_CAS3"/>
    <property type="match status" value="1"/>
</dbReference>
<sequence length="890" mass="98170">MDSSPPPYFRYWGKSPRENEPRITHLLPYHALDVAAVGSVILGRDALLRERMAGVLQVSSDQLTPLICFLLATHDIGKFSTPAFQLKNSRASASLQGIEGDCIPGHHSDLGFALWNEILWDSVVEKNLIRLDGDFDSDEWQDVLFPLLKAVCGHHGTPPAGDFSHFRRSFLPADIEAAETFVQDCASLFFVDGTWPLLAKDDLAKRVPQFSWLLAGFCTLCDWIGSDRDYFRFTQEHTPLTAYWEVSLKRAEKAVREKGIIPVRPASEQGLEILFPSIFPEHAPTDLQHYCATCTLGTGPHLFVIEDITGSGKTEAAITLAHRMMAQGDGEGIYFALPTMATANAMYSRINRTSDSLFEERSYSQVLAHSASRLQRVMQTFLDERIGSRNPGTAWLSDNRKKALLAQVGVGTVDQALLSILPVHHQSLRLIGLARNILIVDEVHACDSYMHKLLQVLLEFHAASGGSAILLSATMTQRQREELARRFARGAGWPIGILTSGGYPLITHLSLAGPPDEHPLTAIGEKRVGVSLVSSEDEAEAALIEEAQNGGCACWVRNTVDDAVEAYIRLKERLPAGTVRLFHARFALADRLEIEETVTRTFGKASTPEVRAGRILVATQVVEQSLDLDFDLMVSDLAPIDLLIQRAGRVHRHDRGPRGEARLIVLSPLQTEEPGATWYSDLFPRGAWVYPDPARLWLTAGILGERGEIVVPRDARILIESVFGPESEGVIPDGLQKAAAENRGKDNADASFAAESALKLKKGYTMTEGQWQSDARTPTRLGEPTVTLRLARWDGKEVWPWADAPDPRAAWELSQVSVRETYAASEVAFAQPLAGAVERAKSRMADMGKNAVIVPLHSSEEGWEGSTLNHSGKEVMLRYHQEVGLMRTAP</sequence>
<evidence type="ECO:0000256" key="2">
    <source>
        <dbReference type="ARBA" id="ARBA00009046"/>
    </source>
</evidence>
<keyword evidence="7" id="KW-0347">Helicase</keyword>
<keyword evidence="8" id="KW-0067">ATP-binding</keyword>
<dbReference type="PROSITE" id="PS51192">
    <property type="entry name" value="HELICASE_ATP_BIND_1"/>
    <property type="match status" value="1"/>
</dbReference>
<dbReference type="InterPro" id="IPR006474">
    <property type="entry name" value="Helicase_Cas3_CRISPR-ass_core"/>
</dbReference>
<dbReference type="GO" id="GO:0051607">
    <property type="term" value="P:defense response to virus"/>
    <property type="evidence" value="ECO:0007669"/>
    <property type="project" value="UniProtKB-KW"/>
</dbReference>
<dbReference type="Gene3D" id="1.10.3210.30">
    <property type="match status" value="1"/>
</dbReference>
<comment type="caution">
    <text evidence="12">The sequence shown here is derived from an EMBL/GenBank/DDBJ whole genome shotgun (WGS) entry which is preliminary data.</text>
</comment>
<dbReference type="InterPro" id="IPR014001">
    <property type="entry name" value="Helicase_ATP-bd"/>
</dbReference>
<dbReference type="RefSeq" id="WP_176789309.1">
    <property type="nucleotide sequence ID" value="NZ_JABXWR010000001.1"/>
</dbReference>
<feature type="domain" description="Helicase ATP-binding" evidence="10">
    <location>
        <begin position="294"/>
        <end position="493"/>
    </location>
</feature>
<dbReference type="InterPro" id="IPR006483">
    <property type="entry name" value="CRISPR-assoc_Cas3_HD"/>
</dbReference>
<dbReference type="Proteomes" id="UP000570823">
    <property type="component" value="Unassembled WGS sequence"/>
</dbReference>
<protein>
    <submittedName>
        <fullName evidence="12">CRISPR-associated helicase Cas3</fullName>
    </submittedName>
</protein>
<dbReference type="InterPro" id="IPR054712">
    <property type="entry name" value="Cas3-like_dom"/>
</dbReference>
<dbReference type="NCBIfam" id="TIGR01587">
    <property type="entry name" value="cas3_core"/>
    <property type="match status" value="1"/>
</dbReference>
<keyword evidence="6" id="KW-0378">Hydrolase</keyword>
<dbReference type="Pfam" id="PF18019">
    <property type="entry name" value="Cas3_HD"/>
    <property type="match status" value="1"/>
</dbReference>
<dbReference type="GO" id="GO:0016787">
    <property type="term" value="F:hydrolase activity"/>
    <property type="evidence" value="ECO:0007669"/>
    <property type="project" value="UniProtKB-KW"/>
</dbReference>
<organism evidence="12 13">
    <name type="scientific">Methanofollis tationis</name>
    <dbReference type="NCBI Taxonomy" id="81417"/>
    <lineage>
        <taxon>Archaea</taxon>
        <taxon>Methanobacteriati</taxon>
        <taxon>Methanobacteriota</taxon>
        <taxon>Stenosarchaea group</taxon>
        <taxon>Methanomicrobia</taxon>
        <taxon>Methanomicrobiales</taxon>
        <taxon>Methanomicrobiaceae</taxon>
        <taxon>Methanofollis</taxon>
    </lineage>
</organism>
<gene>
    <name evidence="12" type="primary">cas3</name>
    <name evidence="12" type="ORF">HWN36_10590</name>
</gene>
<evidence type="ECO:0000256" key="4">
    <source>
        <dbReference type="ARBA" id="ARBA00022723"/>
    </source>
</evidence>
<dbReference type="PANTHER" id="PTHR47963">
    <property type="entry name" value="DEAD-BOX ATP-DEPENDENT RNA HELICASE 47, MITOCHONDRIAL"/>
    <property type="match status" value="1"/>
</dbReference>
<dbReference type="InterPro" id="IPR011545">
    <property type="entry name" value="DEAD/DEAH_box_helicase_dom"/>
</dbReference>
<reference evidence="12 13" key="1">
    <citation type="submission" date="2020-06" db="EMBL/GenBank/DDBJ databases">
        <title>Methanofollis fontis sp. nov., a methanogen isolated from marine sediments near a cold seep at Four-Way Closure Ridge offshore southwestern Taiwan.</title>
        <authorList>
            <person name="Chen S.-C."/>
            <person name="Teng N.-H."/>
            <person name="Lin Y.-S."/>
            <person name="Lai M.-C."/>
            <person name="Chen H.-H."/>
            <person name="Wang C.-C."/>
        </authorList>
    </citation>
    <scope>NUCLEOTIDE SEQUENCE [LARGE SCALE GENOMIC DNA]</scope>
    <source>
        <strain evidence="12 13">DSM 2702</strain>
    </source>
</reference>
<evidence type="ECO:0000259" key="11">
    <source>
        <dbReference type="PROSITE" id="PS51643"/>
    </source>
</evidence>
<evidence type="ECO:0000259" key="10">
    <source>
        <dbReference type="PROSITE" id="PS51192"/>
    </source>
</evidence>
<evidence type="ECO:0000313" key="12">
    <source>
        <dbReference type="EMBL" id="NVO67739.1"/>
    </source>
</evidence>
<comment type="similarity">
    <text evidence="2">In the central section; belongs to the CRISPR-associated helicase Cas3 family.</text>
</comment>
<name>A0A7K4HR76_9EURY</name>
<evidence type="ECO:0000256" key="5">
    <source>
        <dbReference type="ARBA" id="ARBA00022741"/>
    </source>
</evidence>
<evidence type="ECO:0000256" key="3">
    <source>
        <dbReference type="ARBA" id="ARBA00022722"/>
    </source>
</evidence>
<dbReference type="CDD" id="cd09641">
    <property type="entry name" value="Cas3''_I"/>
    <property type="match status" value="1"/>
</dbReference>
<dbReference type="PANTHER" id="PTHR47963:SF9">
    <property type="entry name" value="CRISPR-ASSOCIATED ENDONUCLEASE_HELICASE CAS3"/>
    <property type="match status" value="1"/>
</dbReference>
<dbReference type="AlphaFoldDB" id="A0A7K4HR76"/>
<proteinExistence type="inferred from homology"/>
<evidence type="ECO:0000256" key="7">
    <source>
        <dbReference type="ARBA" id="ARBA00022806"/>
    </source>
</evidence>
<keyword evidence="5" id="KW-0547">Nucleotide-binding</keyword>
<dbReference type="Pfam" id="PF00270">
    <property type="entry name" value="DEAD"/>
    <property type="match status" value="1"/>
</dbReference>
<dbReference type="InterPro" id="IPR001650">
    <property type="entry name" value="Helicase_C-like"/>
</dbReference>
<evidence type="ECO:0000256" key="6">
    <source>
        <dbReference type="ARBA" id="ARBA00022801"/>
    </source>
</evidence>
<dbReference type="InterPro" id="IPR050547">
    <property type="entry name" value="DEAD_box_RNA_helicases"/>
</dbReference>